<dbReference type="CDD" id="cd07379">
    <property type="entry name" value="MPP_239FB"/>
    <property type="match status" value="1"/>
</dbReference>
<dbReference type="PANTHER" id="PTHR12905">
    <property type="entry name" value="METALLOPHOSPHOESTERASE"/>
    <property type="match status" value="1"/>
</dbReference>
<dbReference type="PANTHER" id="PTHR12905:SF0">
    <property type="entry name" value="CALCINEURIN-LIKE PHOSPHOESTERASE DOMAIN-CONTAINING PROTEIN"/>
    <property type="match status" value="1"/>
</dbReference>
<evidence type="ECO:0000313" key="3">
    <source>
        <dbReference type="Proteomes" id="UP000183945"/>
    </source>
</evidence>
<keyword evidence="3" id="KW-1185">Reference proteome</keyword>
<dbReference type="OrthoDB" id="332939at2"/>
<dbReference type="STRING" id="1073325.SAMN05444483_10583"/>
<dbReference type="SUPFAM" id="SSF56300">
    <property type="entry name" value="Metallo-dependent phosphatases"/>
    <property type="match status" value="1"/>
</dbReference>
<accession>A0A1M5HC05</accession>
<dbReference type="AlphaFoldDB" id="A0A1M5HC05"/>
<dbReference type="Proteomes" id="UP000183945">
    <property type="component" value="Unassembled WGS sequence"/>
</dbReference>
<proteinExistence type="predicted"/>
<dbReference type="RefSeq" id="WP_072879292.1">
    <property type="nucleotide sequence ID" value="NZ_FQVT01000005.1"/>
</dbReference>
<dbReference type="InterPro" id="IPR029052">
    <property type="entry name" value="Metallo-depent_PP-like"/>
</dbReference>
<dbReference type="GO" id="GO:0016787">
    <property type="term" value="F:hydrolase activity"/>
    <property type="evidence" value="ECO:0007669"/>
    <property type="project" value="InterPro"/>
</dbReference>
<protein>
    <submittedName>
        <fullName evidence="2">Predicted phosphoesterase</fullName>
    </submittedName>
</protein>
<evidence type="ECO:0000313" key="2">
    <source>
        <dbReference type="EMBL" id="SHG13486.1"/>
    </source>
</evidence>
<gene>
    <name evidence="2" type="ORF">SAMN05444483_10583</name>
</gene>
<reference evidence="3" key="1">
    <citation type="submission" date="2016-11" db="EMBL/GenBank/DDBJ databases">
        <authorList>
            <person name="Varghese N."/>
            <person name="Submissions S."/>
        </authorList>
    </citation>
    <scope>NUCLEOTIDE SEQUENCE [LARGE SCALE GENOMIC DNA]</scope>
    <source>
        <strain evidence="3">DSM 24579</strain>
    </source>
</reference>
<sequence>MKIICISDTHNKHRQLNIPKGDVLIHAGDISEGGTKREIIDFLDWFSIQPHEHKIFIAGNHDFYLEKLDKDELKKLIPKNLHYLENSGVTIQGINFWGIPHTHNNGQWAFNLDNRLKTSNPWNQIPGNTNVLITHSPPYKINDLLTNGEHIGNASLYTALNKKNINFHIFGHVHDAYGTTQFNNTQFINASSIDNKHLHFNEPLSINIKTLK</sequence>
<dbReference type="InterPro" id="IPR051693">
    <property type="entry name" value="UPF0046_metallophosphoest"/>
</dbReference>
<organism evidence="2 3">
    <name type="scientific">Salegentibacter echinorum</name>
    <dbReference type="NCBI Taxonomy" id="1073325"/>
    <lineage>
        <taxon>Bacteria</taxon>
        <taxon>Pseudomonadati</taxon>
        <taxon>Bacteroidota</taxon>
        <taxon>Flavobacteriia</taxon>
        <taxon>Flavobacteriales</taxon>
        <taxon>Flavobacteriaceae</taxon>
        <taxon>Salegentibacter</taxon>
    </lineage>
</organism>
<name>A0A1M5HC05_SALEC</name>
<dbReference type="Gene3D" id="3.60.21.10">
    <property type="match status" value="1"/>
</dbReference>
<dbReference type="EMBL" id="FQVT01000005">
    <property type="protein sequence ID" value="SHG13486.1"/>
    <property type="molecule type" value="Genomic_DNA"/>
</dbReference>
<dbReference type="InterPro" id="IPR004843">
    <property type="entry name" value="Calcineurin-like_PHP"/>
</dbReference>
<dbReference type="Pfam" id="PF00149">
    <property type="entry name" value="Metallophos"/>
    <property type="match status" value="1"/>
</dbReference>
<feature type="domain" description="Calcineurin-like phosphoesterase" evidence="1">
    <location>
        <begin position="1"/>
        <end position="175"/>
    </location>
</feature>
<evidence type="ECO:0000259" key="1">
    <source>
        <dbReference type="Pfam" id="PF00149"/>
    </source>
</evidence>